<dbReference type="PANTHER" id="PTHR30055">
    <property type="entry name" value="HTH-TYPE TRANSCRIPTIONAL REGULATOR RUTR"/>
    <property type="match status" value="1"/>
</dbReference>
<evidence type="ECO:0000256" key="4">
    <source>
        <dbReference type="PROSITE-ProRule" id="PRU00335"/>
    </source>
</evidence>
<proteinExistence type="predicted"/>
<dbReference type="RefSeq" id="WP_184242585.1">
    <property type="nucleotide sequence ID" value="NZ_JACHLR010000002.1"/>
</dbReference>
<keyword evidence="7" id="KW-1185">Reference proteome</keyword>
<evidence type="ECO:0000256" key="2">
    <source>
        <dbReference type="ARBA" id="ARBA00023125"/>
    </source>
</evidence>
<sequence length="192" mass="21686">MVSNRGFQSTGTRTRLRLIEAAAEILADEGYVAFTARRIAARAELKPQLVHYYFRSMEELVVTVFHRSSAIYFRLHDEALSTPRPLHALWDLNANLPEASRMLEFVALAKQYPLLREEMRKSGESFRDLQIEAIERAYAKRGITDPQISAPALAMLMSATARAMVLESQVGMNKAHDDTVELVRTFLSSLEG</sequence>
<keyword evidence="2 4" id="KW-0238">DNA-binding</keyword>
<comment type="caution">
    <text evidence="6">The sequence shown here is derived from an EMBL/GenBank/DDBJ whole genome shotgun (WGS) entry which is preliminary data.</text>
</comment>
<protein>
    <submittedName>
        <fullName evidence="6">AcrR family transcriptional regulator</fullName>
    </submittedName>
</protein>
<feature type="domain" description="HTH tetR-type" evidence="5">
    <location>
        <begin position="12"/>
        <end position="72"/>
    </location>
</feature>
<gene>
    <name evidence="6" type="ORF">HNO88_000598</name>
</gene>
<dbReference type="GO" id="GO:0000976">
    <property type="term" value="F:transcription cis-regulatory region binding"/>
    <property type="evidence" value="ECO:0007669"/>
    <property type="project" value="TreeGrafter"/>
</dbReference>
<dbReference type="AlphaFoldDB" id="A0A7W7K6W4"/>
<dbReference type="PROSITE" id="PS50977">
    <property type="entry name" value="HTH_TETR_2"/>
    <property type="match status" value="1"/>
</dbReference>
<name>A0A7W7K6W4_9SPHN</name>
<accession>A0A7W7K6W4</accession>
<dbReference type="Pfam" id="PF00440">
    <property type="entry name" value="TetR_N"/>
    <property type="match status" value="1"/>
</dbReference>
<evidence type="ECO:0000259" key="5">
    <source>
        <dbReference type="PROSITE" id="PS50977"/>
    </source>
</evidence>
<reference evidence="6 7" key="1">
    <citation type="submission" date="2020-08" db="EMBL/GenBank/DDBJ databases">
        <title>Functional genomics of gut bacteria from endangered species of beetles.</title>
        <authorList>
            <person name="Carlos-Shanley C."/>
        </authorList>
    </citation>
    <scope>NUCLEOTIDE SEQUENCE [LARGE SCALE GENOMIC DNA]</scope>
    <source>
        <strain evidence="6 7">S00245</strain>
    </source>
</reference>
<dbReference type="PANTHER" id="PTHR30055:SF234">
    <property type="entry name" value="HTH-TYPE TRANSCRIPTIONAL REGULATOR BETI"/>
    <property type="match status" value="1"/>
</dbReference>
<evidence type="ECO:0000256" key="3">
    <source>
        <dbReference type="ARBA" id="ARBA00023163"/>
    </source>
</evidence>
<dbReference type="SUPFAM" id="SSF46689">
    <property type="entry name" value="Homeodomain-like"/>
    <property type="match status" value="1"/>
</dbReference>
<dbReference type="GO" id="GO:0003700">
    <property type="term" value="F:DNA-binding transcription factor activity"/>
    <property type="evidence" value="ECO:0007669"/>
    <property type="project" value="TreeGrafter"/>
</dbReference>
<dbReference type="EMBL" id="JACHLR010000002">
    <property type="protein sequence ID" value="MBB4857291.1"/>
    <property type="molecule type" value="Genomic_DNA"/>
</dbReference>
<feature type="DNA-binding region" description="H-T-H motif" evidence="4">
    <location>
        <begin position="35"/>
        <end position="54"/>
    </location>
</feature>
<evidence type="ECO:0000313" key="6">
    <source>
        <dbReference type="EMBL" id="MBB4857291.1"/>
    </source>
</evidence>
<evidence type="ECO:0000256" key="1">
    <source>
        <dbReference type="ARBA" id="ARBA00023015"/>
    </source>
</evidence>
<evidence type="ECO:0000313" key="7">
    <source>
        <dbReference type="Proteomes" id="UP000555448"/>
    </source>
</evidence>
<keyword evidence="1" id="KW-0805">Transcription regulation</keyword>
<keyword evidence="3" id="KW-0804">Transcription</keyword>
<dbReference type="PRINTS" id="PR00455">
    <property type="entry name" value="HTHTETR"/>
</dbReference>
<dbReference type="Gene3D" id="1.10.357.10">
    <property type="entry name" value="Tetracycline Repressor, domain 2"/>
    <property type="match status" value="1"/>
</dbReference>
<dbReference type="InterPro" id="IPR001647">
    <property type="entry name" value="HTH_TetR"/>
</dbReference>
<dbReference type="InterPro" id="IPR009057">
    <property type="entry name" value="Homeodomain-like_sf"/>
</dbReference>
<dbReference type="Proteomes" id="UP000555448">
    <property type="component" value="Unassembled WGS sequence"/>
</dbReference>
<dbReference type="InterPro" id="IPR050109">
    <property type="entry name" value="HTH-type_TetR-like_transc_reg"/>
</dbReference>
<organism evidence="6 7">
    <name type="scientific">Novosphingobium chloroacetimidivorans</name>
    <dbReference type="NCBI Taxonomy" id="1428314"/>
    <lineage>
        <taxon>Bacteria</taxon>
        <taxon>Pseudomonadati</taxon>
        <taxon>Pseudomonadota</taxon>
        <taxon>Alphaproteobacteria</taxon>
        <taxon>Sphingomonadales</taxon>
        <taxon>Sphingomonadaceae</taxon>
        <taxon>Novosphingobium</taxon>
    </lineage>
</organism>